<dbReference type="EMBL" id="JAAOAM010000229">
    <property type="protein sequence ID" value="KAF5537711.1"/>
    <property type="molecule type" value="Genomic_DNA"/>
</dbReference>
<proteinExistence type="predicted"/>
<dbReference type="AlphaFoldDB" id="A0A8H5MPL0"/>
<reference evidence="2 3" key="1">
    <citation type="submission" date="2020-05" db="EMBL/GenBank/DDBJ databases">
        <title>Identification and distribution of gene clusters putatively required for synthesis of sphingolipid metabolism inhibitors in phylogenetically diverse species of the filamentous fungus Fusarium.</title>
        <authorList>
            <person name="Kim H.-S."/>
            <person name="Busman M."/>
            <person name="Brown D.W."/>
            <person name="Divon H."/>
            <person name="Uhlig S."/>
            <person name="Proctor R.H."/>
        </authorList>
    </citation>
    <scope>NUCLEOTIDE SEQUENCE [LARGE SCALE GENOMIC DNA]</scope>
    <source>
        <strain evidence="2 3">NRRL 53147</strain>
    </source>
</reference>
<name>A0A8H5MPL0_9HYPO</name>
<keyword evidence="3" id="KW-1185">Reference proteome</keyword>
<accession>A0A8H5MPL0</accession>
<feature type="region of interest" description="Disordered" evidence="1">
    <location>
        <begin position="1"/>
        <end position="22"/>
    </location>
</feature>
<feature type="region of interest" description="Disordered" evidence="1">
    <location>
        <begin position="199"/>
        <end position="232"/>
    </location>
</feature>
<feature type="compositionally biased region" description="Acidic residues" evidence="1">
    <location>
        <begin position="150"/>
        <end position="162"/>
    </location>
</feature>
<dbReference type="Proteomes" id="UP000522262">
    <property type="component" value="Unassembled WGS sequence"/>
</dbReference>
<organism evidence="2 3">
    <name type="scientific">Fusarium mexicanum</name>
    <dbReference type="NCBI Taxonomy" id="751941"/>
    <lineage>
        <taxon>Eukaryota</taxon>
        <taxon>Fungi</taxon>
        <taxon>Dikarya</taxon>
        <taxon>Ascomycota</taxon>
        <taxon>Pezizomycotina</taxon>
        <taxon>Sordariomycetes</taxon>
        <taxon>Hypocreomycetidae</taxon>
        <taxon>Hypocreales</taxon>
        <taxon>Nectriaceae</taxon>
        <taxon>Fusarium</taxon>
        <taxon>Fusarium fujikuroi species complex</taxon>
    </lineage>
</organism>
<feature type="compositionally biased region" description="Acidic residues" evidence="1">
    <location>
        <begin position="199"/>
        <end position="218"/>
    </location>
</feature>
<feature type="compositionally biased region" description="Polar residues" evidence="1">
    <location>
        <begin position="1"/>
        <end position="17"/>
    </location>
</feature>
<evidence type="ECO:0000313" key="3">
    <source>
        <dbReference type="Proteomes" id="UP000522262"/>
    </source>
</evidence>
<evidence type="ECO:0000256" key="1">
    <source>
        <dbReference type="SAM" id="MobiDB-lite"/>
    </source>
</evidence>
<sequence>MTVPSITVSYPTTTSEPPMTREATSPIEWDHCYSGAHFSGNRDMKMNGAQVVEIGGLCDVEEEGLDEDFVYGRLSPVSMPRRDSETLSKLNGYLPRYRFVGNGEVEMDEGDVKYEGSFHEFTFEYPFLPVEDFEGFSGCWHEDDYEADVSDSCFEESSEESSDAGGSLGDDNVSNAYREVPRRLSDLEGLRKRKFDDYEQGQIEDELEEDEFDEDESEDVRLEESCPNSSDDEMSLEHVLKCRRCSELYFYPTEAPEDHEHSFEDYAFQEDDVEIEESPRRLHTIPEEEEPQSRFPSRSADYMPMVTHAGDGFGANEIVFIVQEEEDDEDPDTVEIVFVQQDEESEDETGPYFNDTQLDSAEVNYTFV</sequence>
<gene>
    <name evidence="2" type="ORF">FMEXI_9698</name>
</gene>
<evidence type="ECO:0000313" key="2">
    <source>
        <dbReference type="EMBL" id="KAF5537711.1"/>
    </source>
</evidence>
<feature type="region of interest" description="Disordered" evidence="1">
    <location>
        <begin position="150"/>
        <end position="179"/>
    </location>
</feature>
<comment type="caution">
    <text evidence="2">The sequence shown here is derived from an EMBL/GenBank/DDBJ whole genome shotgun (WGS) entry which is preliminary data.</text>
</comment>
<protein>
    <submittedName>
        <fullName evidence="2">Uncharacterized protein</fullName>
    </submittedName>
</protein>